<keyword evidence="2" id="KW-1185">Reference proteome</keyword>
<accession>A0A931E7I4</accession>
<comment type="caution">
    <text evidence="1">The sequence shown here is derived from an EMBL/GenBank/DDBJ whole genome shotgun (WGS) entry which is preliminary data.</text>
</comment>
<gene>
    <name evidence="1" type="ORF">IC612_05255</name>
</gene>
<dbReference type="RefSeq" id="WP_194739132.1">
    <property type="nucleotide sequence ID" value="NZ_JADKYY010000005.1"/>
</dbReference>
<reference evidence="1" key="1">
    <citation type="submission" date="2020-11" db="EMBL/GenBank/DDBJ databases">
        <title>Genome seq and assembly of Planobacterium sp.</title>
        <authorList>
            <person name="Chhetri G."/>
        </authorList>
    </citation>
    <scope>NUCLEOTIDE SEQUENCE</scope>
    <source>
        <strain evidence="1">GCR5</strain>
    </source>
</reference>
<protein>
    <submittedName>
        <fullName evidence="1">Uncharacterized protein</fullName>
    </submittedName>
</protein>
<sequence>MNRFLLTVLILSTFSIHITGQQLRIGPYNSGWMPVNSFQGNRVNNLIQIPFYLERTQGYQLNKNWKLSFSVSGVITNGNKNFPPEKIKFQFNNVTSTRPNDDGIIPSASNLQAITALIPLQFSETFLIPNSTFDLQLGTYFSMNLGYDVLVEAGAYLEEYRSWQNYTVNLKIDFYNDKYWFDSKQVYFDMQIWPNDQPPGGPEYGISVDPTASNVLLEFKTAADYANGVSKTYPRAFSTTSTTPYDVQVHALSNDLSSPTSQTLPVSAINVTVKDHQSQAQTGNVNLSSTRQTILMGNSHTTPKYFDVQYSTQAGDMRFFNKSYEQFNGTIIYSIIPR</sequence>
<proteinExistence type="predicted"/>
<organism evidence="1 2">
    <name type="scientific">Planobacterium oryzisoli</name>
    <dbReference type="NCBI Taxonomy" id="2771435"/>
    <lineage>
        <taxon>Bacteria</taxon>
        <taxon>Pseudomonadati</taxon>
        <taxon>Bacteroidota</taxon>
        <taxon>Flavobacteriia</taxon>
        <taxon>Flavobacteriales</taxon>
        <taxon>Weeksellaceae</taxon>
        <taxon>Chryseobacterium group</taxon>
        <taxon>Chryseobacterium</taxon>
    </lineage>
</organism>
<evidence type="ECO:0000313" key="2">
    <source>
        <dbReference type="Proteomes" id="UP000694480"/>
    </source>
</evidence>
<dbReference type="Proteomes" id="UP000694480">
    <property type="component" value="Unassembled WGS sequence"/>
</dbReference>
<dbReference type="AlphaFoldDB" id="A0A931E7I4"/>
<name>A0A931E7I4_9FLAO</name>
<dbReference type="EMBL" id="JADKYY010000005">
    <property type="protein sequence ID" value="MBF5027201.1"/>
    <property type="molecule type" value="Genomic_DNA"/>
</dbReference>
<evidence type="ECO:0000313" key="1">
    <source>
        <dbReference type="EMBL" id="MBF5027201.1"/>
    </source>
</evidence>